<dbReference type="RefSeq" id="XP_056752242.1">
    <property type="nucleotide sequence ID" value="XM_056896457.1"/>
</dbReference>
<sequence length="105" mass="12177">MSPIAGQGGVVERIRYQRTSIIQDSGNAIYNQMRDPDWEAIEKNPSIMKFPRPEWIFGYDVKRDVYEQFPAAMGAVRDNTAYRPRNIPLDSKYQVVHDFKKPVEA</sequence>
<gene>
    <name evidence="1" type="ORF">N7537_005400</name>
</gene>
<keyword evidence="2" id="KW-1185">Reference proteome</keyword>
<evidence type="ECO:0000313" key="1">
    <source>
        <dbReference type="EMBL" id="KAJ5602444.1"/>
    </source>
</evidence>
<accession>A0AAD6E5I3</accession>
<evidence type="ECO:0000313" key="2">
    <source>
        <dbReference type="Proteomes" id="UP001213799"/>
    </source>
</evidence>
<dbReference type="GeneID" id="81586699"/>
<dbReference type="EMBL" id="JAQJAE010000003">
    <property type="protein sequence ID" value="KAJ5602444.1"/>
    <property type="molecule type" value="Genomic_DNA"/>
</dbReference>
<dbReference type="AlphaFoldDB" id="A0AAD6E5I3"/>
<protein>
    <submittedName>
        <fullName evidence="1">Uncharacterized protein</fullName>
    </submittedName>
</protein>
<name>A0AAD6E5I3_9EURO</name>
<reference evidence="1" key="1">
    <citation type="journal article" date="2023" name="IMA Fungus">
        <title>Comparative genomic study of the Penicillium genus elucidates a diverse pangenome and 15 lateral gene transfer events.</title>
        <authorList>
            <person name="Petersen C."/>
            <person name="Sorensen T."/>
            <person name="Nielsen M.R."/>
            <person name="Sondergaard T.E."/>
            <person name="Sorensen J.L."/>
            <person name="Fitzpatrick D.A."/>
            <person name="Frisvad J.C."/>
            <person name="Nielsen K.L."/>
        </authorList>
    </citation>
    <scope>NUCLEOTIDE SEQUENCE</scope>
    <source>
        <strain evidence="1">IBT 12815</strain>
    </source>
</reference>
<reference evidence="1" key="2">
    <citation type="submission" date="2023-01" db="EMBL/GenBank/DDBJ databases">
        <authorList>
            <person name="Petersen C."/>
        </authorList>
    </citation>
    <scope>NUCLEOTIDE SEQUENCE</scope>
    <source>
        <strain evidence="1">IBT 12815</strain>
    </source>
</reference>
<comment type="caution">
    <text evidence="1">The sequence shown here is derived from an EMBL/GenBank/DDBJ whole genome shotgun (WGS) entry which is preliminary data.</text>
</comment>
<organism evidence="1 2">
    <name type="scientific">Penicillium hordei</name>
    <dbReference type="NCBI Taxonomy" id="40994"/>
    <lineage>
        <taxon>Eukaryota</taxon>
        <taxon>Fungi</taxon>
        <taxon>Dikarya</taxon>
        <taxon>Ascomycota</taxon>
        <taxon>Pezizomycotina</taxon>
        <taxon>Eurotiomycetes</taxon>
        <taxon>Eurotiomycetidae</taxon>
        <taxon>Eurotiales</taxon>
        <taxon>Aspergillaceae</taxon>
        <taxon>Penicillium</taxon>
    </lineage>
</organism>
<dbReference type="Proteomes" id="UP001213799">
    <property type="component" value="Unassembled WGS sequence"/>
</dbReference>
<proteinExistence type="predicted"/>